<dbReference type="Gene3D" id="1.10.30.10">
    <property type="entry name" value="High mobility group box domain"/>
    <property type="match status" value="1"/>
</dbReference>
<protein>
    <submittedName>
        <fullName evidence="2">4285_t:CDS:1</fullName>
    </submittedName>
</protein>
<dbReference type="InterPro" id="IPR009071">
    <property type="entry name" value="HMG_box_dom"/>
</dbReference>
<comment type="caution">
    <text evidence="2">The sequence shown here is derived from an EMBL/GenBank/DDBJ whole genome shotgun (WGS) entry which is preliminary data.</text>
</comment>
<accession>A0A9N8V5Y2</accession>
<keyword evidence="3" id="KW-1185">Reference proteome</keyword>
<evidence type="ECO:0000313" key="2">
    <source>
        <dbReference type="EMBL" id="CAG8444094.1"/>
    </source>
</evidence>
<organism evidence="2 3">
    <name type="scientific">Ambispora gerdemannii</name>
    <dbReference type="NCBI Taxonomy" id="144530"/>
    <lineage>
        <taxon>Eukaryota</taxon>
        <taxon>Fungi</taxon>
        <taxon>Fungi incertae sedis</taxon>
        <taxon>Mucoromycota</taxon>
        <taxon>Glomeromycotina</taxon>
        <taxon>Glomeromycetes</taxon>
        <taxon>Archaeosporales</taxon>
        <taxon>Ambisporaceae</taxon>
        <taxon>Ambispora</taxon>
    </lineage>
</organism>
<reference evidence="2" key="1">
    <citation type="submission" date="2021-06" db="EMBL/GenBank/DDBJ databases">
        <authorList>
            <person name="Kallberg Y."/>
            <person name="Tangrot J."/>
            <person name="Rosling A."/>
        </authorList>
    </citation>
    <scope>NUCLEOTIDE SEQUENCE</scope>
    <source>
        <strain evidence="2">MT106</strain>
    </source>
</reference>
<feature type="domain" description="HMG box" evidence="1">
    <location>
        <begin position="34"/>
        <end position="84"/>
    </location>
</feature>
<name>A0A9N8V5Y2_9GLOM</name>
<gene>
    <name evidence="2" type="ORF">AGERDE_LOCUS1287</name>
</gene>
<evidence type="ECO:0000313" key="3">
    <source>
        <dbReference type="Proteomes" id="UP000789831"/>
    </source>
</evidence>
<dbReference type="EMBL" id="CAJVPL010000084">
    <property type="protein sequence ID" value="CAG8444094.1"/>
    <property type="molecule type" value="Genomic_DNA"/>
</dbReference>
<dbReference type="Proteomes" id="UP000789831">
    <property type="component" value="Unassembled WGS sequence"/>
</dbReference>
<dbReference type="SUPFAM" id="SSF47095">
    <property type="entry name" value="HMG-box"/>
    <property type="match status" value="1"/>
</dbReference>
<dbReference type="Pfam" id="PF09011">
    <property type="entry name" value="HMG_box_2"/>
    <property type="match status" value="1"/>
</dbReference>
<sequence>MNFTFVPEESGLSDEQIIREYINEPSLNDFRDIRGKCNEFFLFRTNVVNALKRGGRPTTASQVSKLASSMWQKISPEEKEKYVELSVLLSRRNLGGTNISVSTNIKIQETTIITIYNPNVEFYVFSKNIWTKEDGKLFET</sequence>
<evidence type="ECO:0000259" key="1">
    <source>
        <dbReference type="Pfam" id="PF09011"/>
    </source>
</evidence>
<dbReference type="AlphaFoldDB" id="A0A9N8V5Y2"/>
<proteinExistence type="predicted"/>
<dbReference type="OrthoDB" id="10604284at2759"/>
<dbReference type="InterPro" id="IPR036910">
    <property type="entry name" value="HMG_box_dom_sf"/>
</dbReference>